<evidence type="ECO:0000256" key="2">
    <source>
        <dbReference type="ARBA" id="ARBA00022801"/>
    </source>
</evidence>
<dbReference type="KEGG" id="cmm:NC80_03745"/>
<dbReference type="KEGG" id="cmx:DNC_03775"/>
<dbReference type="PANTHER" id="PTHR31302">
    <property type="entry name" value="TRANSMEMBRANE PROTEIN WITH METALLOPHOSPHOESTERASE DOMAIN-RELATED"/>
    <property type="match status" value="1"/>
</dbReference>
<dbReference type="NCBIfam" id="NF033458">
    <property type="entry name" value="lipid_A_LpxG"/>
    <property type="match status" value="1"/>
</dbReference>
<dbReference type="GO" id="GO:0009245">
    <property type="term" value="P:lipid A biosynthetic process"/>
    <property type="evidence" value="ECO:0007669"/>
    <property type="project" value="TreeGrafter"/>
</dbReference>
<dbReference type="Proteomes" id="UP000260363">
    <property type="component" value="Chromosome"/>
</dbReference>
<sequence length="329" mass="37109">MFVFVGSTVSLTAIVAAPVLTWIWANHLEPNLLKLTRLDWRLPKKFAHLHGLRIVQISDLHLNQSTPDAFLKKISRKVSSLSPDMLVFTGDFICRAKVESSNKLKNFLCSLNAPLGCFACLGNHDYATYVSRDIHGKINTIPETSSRPLRRALTSVYQSLFSSSHNEFAEEFTPQDPNPHLLSILHNTPFQLLHNQSVTLSDVVNIVGLGDFFAKQFDPKKAFTNYNPTLPGIILSHNPDTIHYLKDYPGDVVFSGHSHGPQISLPWPKFANTITNKLSGLENPELARGLFSFPQEKRLLYVNRGLGGWKRIRFFSPPEICIMRCLYEP</sequence>
<dbReference type="CDD" id="cd07385">
    <property type="entry name" value="MPP_YkuE_C"/>
    <property type="match status" value="1"/>
</dbReference>
<dbReference type="InterPro" id="IPR004843">
    <property type="entry name" value="Calcineurin-like_PHP"/>
</dbReference>
<dbReference type="GO" id="GO:0016020">
    <property type="term" value="C:membrane"/>
    <property type="evidence" value="ECO:0007669"/>
    <property type="project" value="GOC"/>
</dbReference>
<dbReference type="Pfam" id="PF00149">
    <property type="entry name" value="Metallophos"/>
    <property type="match status" value="1"/>
</dbReference>
<dbReference type="Gene3D" id="3.60.21.10">
    <property type="match status" value="1"/>
</dbReference>
<feature type="domain" description="Calcineurin-like phosphoesterase" evidence="3">
    <location>
        <begin position="52"/>
        <end position="261"/>
    </location>
</feature>
<dbReference type="PANTHER" id="PTHR31302:SF31">
    <property type="entry name" value="PHOSPHODIESTERASE YAEI"/>
    <property type="match status" value="1"/>
</dbReference>
<dbReference type="GeneID" id="1246109"/>
<dbReference type="STRING" id="83560.NC80_03745"/>
<evidence type="ECO:0000313" key="5">
    <source>
        <dbReference type="Proteomes" id="UP000260363"/>
    </source>
</evidence>
<dbReference type="RefSeq" id="WP_010231421.1">
    <property type="nucleotide sequence ID" value="NZ_CP007217.1"/>
</dbReference>
<gene>
    <name evidence="4" type="ORF">BD36_03995</name>
</gene>
<keyword evidence="2" id="KW-0378">Hydrolase</keyword>
<keyword evidence="1" id="KW-0479">Metal-binding</keyword>
<evidence type="ECO:0000256" key="1">
    <source>
        <dbReference type="ARBA" id="ARBA00022723"/>
    </source>
</evidence>
<reference evidence="4 5" key="1">
    <citation type="submission" date="2014-02" db="EMBL/GenBank/DDBJ databases">
        <authorList>
            <person name="Chen C."/>
            <person name="Conrad T.A."/>
            <person name="Zhou Z."/>
            <person name="Lai Z."/>
            <person name="Zhong G."/>
        </authorList>
    </citation>
    <scope>NUCLEOTIDE SEQUENCE [LARGE SCALE GENOMIC DNA]</scope>
    <source>
        <strain evidence="4 5">Nigg3-28</strain>
    </source>
</reference>
<dbReference type="KEGG" id="cmg:NC81_03770"/>
<evidence type="ECO:0000259" key="3">
    <source>
        <dbReference type="Pfam" id="PF00149"/>
    </source>
</evidence>
<protein>
    <submittedName>
        <fullName evidence="4">Metallophosphoesterase</fullName>
    </submittedName>
</protein>
<dbReference type="OMA" id="THGGQCK"/>
<dbReference type="AlphaFoldDB" id="A0A097KI55"/>
<name>A0A097KI55_CHLMR</name>
<dbReference type="InterPro" id="IPR051158">
    <property type="entry name" value="Metallophosphoesterase_sf"/>
</dbReference>
<dbReference type="PATRIC" id="fig|243161.6.peg.799"/>
<dbReference type="SUPFAM" id="SSF56300">
    <property type="entry name" value="Metallo-dependent phosphatases"/>
    <property type="match status" value="1"/>
</dbReference>
<dbReference type="GO" id="GO:0008758">
    <property type="term" value="F:UDP-2,3-diacylglucosamine hydrolase activity"/>
    <property type="evidence" value="ECO:0007669"/>
    <property type="project" value="TreeGrafter"/>
</dbReference>
<dbReference type="InterPro" id="IPR029052">
    <property type="entry name" value="Metallo-depent_PP-like"/>
</dbReference>
<accession>A0A097KI55</accession>
<organism evidence="4 5">
    <name type="scientific">Chlamydia muridarum</name>
    <dbReference type="NCBI Taxonomy" id="83560"/>
    <lineage>
        <taxon>Bacteria</taxon>
        <taxon>Pseudomonadati</taxon>
        <taxon>Chlamydiota</taxon>
        <taxon>Chlamydiia</taxon>
        <taxon>Chlamydiales</taxon>
        <taxon>Chlamydiaceae</taxon>
        <taxon>Chlamydia/Chlamydophila group</taxon>
        <taxon>Chlamydia</taxon>
    </lineage>
</organism>
<dbReference type="GO" id="GO:0046872">
    <property type="term" value="F:metal ion binding"/>
    <property type="evidence" value="ECO:0007669"/>
    <property type="project" value="UniProtKB-KW"/>
</dbReference>
<proteinExistence type="predicted"/>
<evidence type="ECO:0000313" key="4">
    <source>
        <dbReference type="EMBL" id="AJR10814.1"/>
    </source>
</evidence>
<dbReference type="EMBL" id="CP007217">
    <property type="protein sequence ID" value="AJR10814.1"/>
    <property type="molecule type" value="Genomic_DNA"/>
</dbReference>